<gene>
    <name evidence="3" type="ORF">GCM10011333_25330</name>
</gene>
<dbReference type="RefSeq" id="WP_188551258.1">
    <property type="nucleotide sequence ID" value="NZ_BMFY01000011.1"/>
</dbReference>
<accession>A0A8J2XLA9</accession>
<dbReference type="GO" id="GO:0005524">
    <property type="term" value="F:ATP binding"/>
    <property type="evidence" value="ECO:0007669"/>
    <property type="project" value="InterPro"/>
</dbReference>
<reference evidence="3" key="2">
    <citation type="submission" date="2020-09" db="EMBL/GenBank/DDBJ databases">
        <authorList>
            <person name="Sun Q."/>
            <person name="Zhou Y."/>
        </authorList>
    </citation>
    <scope>NUCLEOTIDE SEQUENCE</scope>
    <source>
        <strain evidence="3">CGMCC 1.12785</strain>
    </source>
</reference>
<dbReference type="InterPro" id="IPR041628">
    <property type="entry name" value="ChlI/MoxR_AAA_lid"/>
</dbReference>
<dbReference type="Gene3D" id="1.10.8.80">
    <property type="entry name" value="Magnesium chelatase subunit I, C-Terminal domain"/>
    <property type="match status" value="1"/>
</dbReference>
<dbReference type="InterPro" id="IPR027417">
    <property type="entry name" value="P-loop_NTPase"/>
</dbReference>
<evidence type="ECO:0008006" key="5">
    <source>
        <dbReference type="Google" id="ProtNLM"/>
    </source>
</evidence>
<feature type="domain" description="ATPase AAA-3" evidence="1">
    <location>
        <begin position="40"/>
        <end position="169"/>
    </location>
</feature>
<comment type="caution">
    <text evidence="3">The sequence shown here is derived from an EMBL/GenBank/DDBJ whole genome shotgun (WGS) entry which is preliminary data.</text>
</comment>
<organism evidence="3 4">
    <name type="scientific">Sediminivirga luteola</name>
    <dbReference type="NCBI Taxonomy" id="1774748"/>
    <lineage>
        <taxon>Bacteria</taxon>
        <taxon>Bacillati</taxon>
        <taxon>Actinomycetota</taxon>
        <taxon>Actinomycetes</taxon>
        <taxon>Micrococcales</taxon>
        <taxon>Brevibacteriaceae</taxon>
        <taxon>Sediminivirga</taxon>
    </lineage>
</organism>
<dbReference type="Pfam" id="PF17863">
    <property type="entry name" value="AAA_lid_2"/>
    <property type="match status" value="1"/>
</dbReference>
<protein>
    <recommendedName>
        <fullName evidence="5">MoxR-like ATPase</fullName>
    </recommendedName>
</protein>
<evidence type="ECO:0000259" key="1">
    <source>
        <dbReference type="Pfam" id="PF07726"/>
    </source>
</evidence>
<dbReference type="PIRSF" id="PIRSF002849">
    <property type="entry name" value="AAA_ATPase_chaperone_MoxR_prd"/>
    <property type="match status" value="1"/>
</dbReference>
<evidence type="ECO:0000313" key="3">
    <source>
        <dbReference type="EMBL" id="GGA21152.1"/>
    </source>
</evidence>
<dbReference type="PANTHER" id="PTHR42759:SF5">
    <property type="entry name" value="METHANOL DEHYDROGENASE REGULATOR"/>
    <property type="match status" value="1"/>
</dbReference>
<dbReference type="InterPro" id="IPR011703">
    <property type="entry name" value="ATPase_AAA-3"/>
</dbReference>
<dbReference type="Gene3D" id="3.40.50.300">
    <property type="entry name" value="P-loop containing nucleotide triphosphate hydrolases"/>
    <property type="match status" value="1"/>
</dbReference>
<dbReference type="EMBL" id="BMFY01000011">
    <property type="protein sequence ID" value="GGA21152.1"/>
    <property type="molecule type" value="Genomic_DNA"/>
</dbReference>
<reference evidence="3" key="1">
    <citation type="journal article" date="2014" name="Int. J. Syst. Evol. Microbiol.">
        <title>Complete genome sequence of Corynebacterium casei LMG S-19264T (=DSM 44701T), isolated from a smear-ripened cheese.</title>
        <authorList>
            <consortium name="US DOE Joint Genome Institute (JGI-PGF)"/>
            <person name="Walter F."/>
            <person name="Albersmeier A."/>
            <person name="Kalinowski J."/>
            <person name="Ruckert C."/>
        </authorList>
    </citation>
    <scope>NUCLEOTIDE SEQUENCE</scope>
    <source>
        <strain evidence="3">CGMCC 1.12785</strain>
    </source>
</reference>
<evidence type="ECO:0000313" key="4">
    <source>
        <dbReference type="Proteomes" id="UP000616114"/>
    </source>
</evidence>
<dbReference type="Proteomes" id="UP000616114">
    <property type="component" value="Unassembled WGS sequence"/>
</dbReference>
<dbReference type="AlphaFoldDB" id="A0A8J2XLA9"/>
<dbReference type="SUPFAM" id="SSF52540">
    <property type="entry name" value="P-loop containing nucleoside triphosphate hydrolases"/>
    <property type="match status" value="1"/>
</dbReference>
<sequence>MHTHDVISLAQAGIGAMNRVIDGKPQAVRLAWVVLLAQGHLLIEDVPGVGKTLLAKALGRVLGGSVRRIQFTPDLLPADVVGVNLFNQESRHFEFRPGPVFANVVIGDEINRASPKTQSAMLECMAEAQISIDGTTHRMPHPFMVVATQNPVDMEGTFALPEAQRDRFMARVSLGYPARSAEVEMLDHHGARDPLSELEPVCGPEHIAAAIETVRRVHASPELRGYIVRLVEATRESAEFSLGASPRASLHLLRAAKANAALDGREYASPDDVQQLAVSILAHRLIPREEGTVEHAAEALRRILAAVPVIA</sequence>
<proteinExistence type="predicted"/>
<feature type="domain" description="ChlI/MoxR AAA lid" evidence="2">
    <location>
        <begin position="233"/>
        <end position="301"/>
    </location>
</feature>
<name>A0A8J2XLA9_9MICO</name>
<evidence type="ECO:0000259" key="2">
    <source>
        <dbReference type="Pfam" id="PF17863"/>
    </source>
</evidence>
<dbReference type="GO" id="GO:0016887">
    <property type="term" value="F:ATP hydrolysis activity"/>
    <property type="evidence" value="ECO:0007669"/>
    <property type="project" value="InterPro"/>
</dbReference>
<dbReference type="CDD" id="cd00009">
    <property type="entry name" value="AAA"/>
    <property type="match status" value="1"/>
</dbReference>
<dbReference type="PANTHER" id="PTHR42759">
    <property type="entry name" value="MOXR FAMILY PROTEIN"/>
    <property type="match status" value="1"/>
</dbReference>
<keyword evidence="4" id="KW-1185">Reference proteome</keyword>
<dbReference type="Pfam" id="PF07726">
    <property type="entry name" value="AAA_3"/>
    <property type="match status" value="1"/>
</dbReference>
<dbReference type="InterPro" id="IPR050764">
    <property type="entry name" value="CbbQ/NirQ/NorQ/GpvN"/>
</dbReference>